<dbReference type="Gene3D" id="3.90.1720.10">
    <property type="entry name" value="endopeptidase domain like (from Nostoc punctiforme)"/>
    <property type="match status" value="1"/>
</dbReference>
<evidence type="ECO:0000256" key="2">
    <source>
        <dbReference type="ARBA" id="ARBA00022670"/>
    </source>
</evidence>
<dbReference type="PANTHER" id="PTHR47053:SF5">
    <property type="entry name" value="BIFUNCTIONAL MURAMIDASE_DL-ENDOPEPTIDASE CWLT"/>
    <property type="match status" value="1"/>
</dbReference>
<feature type="domain" description="NlpC/P60" evidence="5">
    <location>
        <begin position="1"/>
        <end position="67"/>
    </location>
</feature>
<reference evidence="6" key="1">
    <citation type="journal article" date="2013" name="Environ. Microbiol.">
        <title>Seasonally variable intestinal metagenomes of the red palm weevil (Rhynchophorus ferrugineus).</title>
        <authorList>
            <person name="Jia S."/>
            <person name="Zhang X."/>
            <person name="Zhang G."/>
            <person name="Yin A."/>
            <person name="Zhang S."/>
            <person name="Li F."/>
            <person name="Wang L."/>
            <person name="Zhao D."/>
            <person name="Yun Q."/>
            <person name="Tala"/>
            <person name="Wang J."/>
            <person name="Sun G."/>
            <person name="Baabdullah M."/>
            <person name="Yu X."/>
            <person name="Hu S."/>
            <person name="Al-Mssallem I.S."/>
            <person name="Yu J."/>
        </authorList>
    </citation>
    <scope>NUCLEOTIDE SEQUENCE</scope>
</reference>
<evidence type="ECO:0000256" key="4">
    <source>
        <dbReference type="ARBA" id="ARBA00022807"/>
    </source>
</evidence>
<keyword evidence="2" id="KW-0645">Protease</keyword>
<dbReference type="AlphaFoldDB" id="A0A060CDR6"/>
<proteinExistence type="inferred from homology"/>
<sequence>MKHVAEKDAKAGDLVFFQGTDSQGGMTHVGIYIGNGRMLDSEDSGIKYSDITSGYWKNHLGGFATAN</sequence>
<evidence type="ECO:0000256" key="1">
    <source>
        <dbReference type="ARBA" id="ARBA00007074"/>
    </source>
</evidence>
<dbReference type="EMBL" id="KF123562">
    <property type="protein sequence ID" value="AIA90866.1"/>
    <property type="molecule type" value="Genomic_DNA"/>
</dbReference>
<comment type="similarity">
    <text evidence="1">Belongs to the peptidase C40 family.</text>
</comment>
<protein>
    <submittedName>
        <fullName evidence="6">NLPC_P60</fullName>
    </submittedName>
</protein>
<evidence type="ECO:0000259" key="5">
    <source>
        <dbReference type="PROSITE" id="PS51935"/>
    </source>
</evidence>
<keyword evidence="3" id="KW-0378">Hydrolase</keyword>
<dbReference type="GO" id="GO:0008234">
    <property type="term" value="F:cysteine-type peptidase activity"/>
    <property type="evidence" value="ECO:0007669"/>
    <property type="project" value="UniProtKB-KW"/>
</dbReference>
<dbReference type="SUPFAM" id="SSF54001">
    <property type="entry name" value="Cysteine proteinases"/>
    <property type="match status" value="1"/>
</dbReference>
<evidence type="ECO:0000256" key="3">
    <source>
        <dbReference type="ARBA" id="ARBA00022801"/>
    </source>
</evidence>
<dbReference type="PROSITE" id="PS51935">
    <property type="entry name" value="NLPC_P60"/>
    <property type="match status" value="1"/>
</dbReference>
<dbReference type="InterPro" id="IPR051202">
    <property type="entry name" value="Peptidase_C40"/>
</dbReference>
<dbReference type="GO" id="GO:0006508">
    <property type="term" value="P:proteolysis"/>
    <property type="evidence" value="ECO:0007669"/>
    <property type="project" value="UniProtKB-KW"/>
</dbReference>
<evidence type="ECO:0000313" key="6">
    <source>
        <dbReference type="EMBL" id="AIA90866.1"/>
    </source>
</evidence>
<name>A0A060CDR6_9BACI</name>
<dbReference type="InterPro" id="IPR038765">
    <property type="entry name" value="Papain-like_cys_pep_sf"/>
</dbReference>
<dbReference type="InterPro" id="IPR000064">
    <property type="entry name" value="NLP_P60_dom"/>
</dbReference>
<dbReference type="Pfam" id="PF00877">
    <property type="entry name" value="NLPC_P60"/>
    <property type="match status" value="1"/>
</dbReference>
<dbReference type="PANTHER" id="PTHR47053">
    <property type="entry name" value="MUREIN DD-ENDOPEPTIDASE MEPH-RELATED"/>
    <property type="match status" value="1"/>
</dbReference>
<keyword evidence="4" id="KW-0788">Thiol protease</keyword>
<accession>A0A060CDR6</accession>
<organism evidence="6">
    <name type="scientific">uncultured Bacillus sp</name>
    <dbReference type="NCBI Taxonomy" id="83428"/>
    <lineage>
        <taxon>Bacteria</taxon>
        <taxon>Bacillati</taxon>
        <taxon>Bacillota</taxon>
        <taxon>Bacilli</taxon>
        <taxon>Bacillales</taxon>
        <taxon>Bacillaceae</taxon>
        <taxon>Bacillus</taxon>
        <taxon>environmental samples</taxon>
    </lineage>
</organism>